<dbReference type="VEuPathDB" id="FungiDB:P175DRAFT_0557562"/>
<dbReference type="EMBL" id="MSFN02000004">
    <property type="protein sequence ID" value="PTU20870.1"/>
    <property type="molecule type" value="Genomic_DNA"/>
</dbReference>
<protein>
    <recommendedName>
        <fullName evidence="5">Zn(2)-C6 fungal-type domain-containing protein</fullName>
    </recommendedName>
</protein>
<dbReference type="RefSeq" id="XP_040752262.1">
    <property type="nucleotide sequence ID" value="XM_040900780.1"/>
</dbReference>
<dbReference type="GO" id="GO:0001228">
    <property type="term" value="F:DNA-binding transcription activator activity, RNA polymerase II-specific"/>
    <property type="evidence" value="ECO:0007669"/>
    <property type="project" value="TreeGrafter"/>
</dbReference>
<dbReference type="InterPro" id="IPR053157">
    <property type="entry name" value="Sterol_Uptake_Regulator"/>
</dbReference>
<name>A0A2T5LX64_9EURO</name>
<evidence type="ECO:0000256" key="2">
    <source>
        <dbReference type="ARBA" id="ARBA00023125"/>
    </source>
</evidence>
<dbReference type="SUPFAM" id="SSF57701">
    <property type="entry name" value="Zn2/Cys6 DNA-binding domain"/>
    <property type="match status" value="1"/>
</dbReference>
<dbReference type="Gene3D" id="4.10.240.10">
    <property type="entry name" value="Zn(2)-C6 fungal-type DNA-binding domain"/>
    <property type="match status" value="1"/>
</dbReference>
<dbReference type="InterPro" id="IPR001138">
    <property type="entry name" value="Zn2Cys6_DnaBD"/>
</dbReference>
<comment type="caution">
    <text evidence="6">The sequence shown here is derived from an EMBL/GenBank/DDBJ whole genome shotgun (WGS) entry which is preliminary data.</text>
</comment>
<dbReference type="InterPro" id="IPR036864">
    <property type="entry name" value="Zn2-C6_fun-type_DNA-bd_sf"/>
</dbReference>
<dbReference type="Proteomes" id="UP000244073">
    <property type="component" value="Unassembled WGS sequence"/>
</dbReference>
<dbReference type="GO" id="GO:0008270">
    <property type="term" value="F:zinc ion binding"/>
    <property type="evidence" value="ECO:0007669"/>
    <property type="project" value="InterPro"/>
</dbReference>
<dbReference type="OrthoDB" id="416217at2759"/>
<reference evidence="6 7" key="1">
    <citation type="journal article" date="2018" name="Proc. Natl. Acad. Sci. U.S.A.">
        <title>Linking secondary metabolites to gene clusters through genome sequencing of six diverse Aspergillus species.</title>
        <authorList>
            <person name="Kaerboelling I."/>
            <person name="Vesth T.C."/>
            <person name="Frisvad J.C."/>
            <person name="Nybo J.L."/>
            <person name="Theobald S."/>
            <person name="Kuo A."/>
            <person name="Bowyer P."/>
            <person name="Matsuda Y."/>
            <person name="Mondo S."/>
            <person name="Lyhne E.K."/>
            <person name="Kogle M.E."/>
            <person name="Clum A."/>
            <person name="Lipzen A."/>
            <person name="Salamov A."/>
            <person name="Ngan C.Y."/>
            <person name="Daum C."/>
            <person name="Chiniquy J."/>
            <person name="Barry K."/>
            <person name="LaButti K."/>
            <person name="Haridas S."/>
            <person name="Simmons B.A."/>
            <person name="Magnuson J.K."/>
            <person name="Mortensen U.H."/>
            <person name="Larsen T.O."/>
            <person name="Grigoriev I.V."/>
            <person name="Baker S.E."/>
            <person name="Andersen M.R."/>
        </authorList>
    </citation>
    <scope>NUCLEOTIDE SEQUENCE [LARGE SCALE GENOMIC DNA]</scope>
    <source>
        <strain evidence="6 7">IBT 24754</strain>
    </source>
</reference>
<organism evidence="6 7">
    <name type="scientific">Aspergillus ochraceoroseus IBT 24754</name>
    <dbReference type="NCBI Taxonomy" id="1392256"/>
    <lineage>
        <taxon>Eukaryota</taxon>
        <taxon>Fungi</taxon>
        <taxon>Dikarya</taxon>
        <taxon>Ascomycota</taxon>
        <taxon>Pezizomycotina</taxon>
        <taxon>Eurotiomycetes</taxon>
        <taxon>Eurotiomycetidae</taxon>
        <taxon>Eurotiales</taxon>
        <taxon>Aspergillaceae</taxon>
        <taxon>Aspergillus</taxon>
        <taxon>Aspergillus subgen. Nidulantes</taxon>
    </lineage>
</organism>
<evidence type="ECO:0000259" key="5">
    <source>
        <dbReference type="Pfam" id="PF00172"/>
    </source>
</evidence>
<keyword evidence="2" id="KW-0238">DNA-binding</keyword>
<keyword evidence="3" id="KW-0804">Transcription</keyword>
<dbReference type="GO" id="GO:0003677">
    <property type="term" value="F:DNA binding"/>
    <property type="evidence" value="ECO:0007669"/>
    <property type="project" value="UniProtKB-KW"/>
</dbReference>
<dbReference type="PANTHER" id="PTHR47784:SF9">
    <property type="entry name" value="ZN(II)2CYS6 TRANSCRIPTION FACTOR (EUROFUNG)"/>
    <property type="match status" value="1"/>
</dbReference>
<evidence type="ECO:0000256" key="3">
    <source>
        <dbReference type="ARBA" id="ARBA00023163"/>
    </source>
</evidence>
<dbReference type="AlphaFoldDB" id="A0A2T5LX64"/>
<dbReference type="CDD" id="cd00067">
    <property type="entry name" value="GAL4"/>
    <property type="match status" value="1"/>
</dbReference>
<keyword evidence="1" id="KW-0805">Transcription regulation</keyword>
<feature type="domain" description="Zn(2)-C6 fungal-type" evidence="5">
    <location>
        <begin position="59"/>
        <end position="81"/>
    </location>
</feature>
<dbReference type="PANTHER" id="PTHR47784">
    <property type="entry name" value="STEROL UPTAKE CONTROL PROTEIN 2"/>
    <property type="match status" value="1"/>
</dbReference>
<dbReference type="Pfam" id="PF00172">
    <property type="entry name" value="Zn_clus"/>
    <property type="match status" value="1"/>
</dbReference>
<sequence length="446" mass="50781">MQGQIMPFRVKIPPRPEARTYHSRRPHRKSRAGCAKCKQRRVKVRTPMSSMQLLFSDLVKCDETRPHCRKCQKLGIDCTYEAILPVGCGNLNGVTHFIKHAPCLTAPDASAYSMSLRAVSTSIDDILRVKPGRVVGDGFSNLDTLRHFQDVVTSTVISKFGREVMRGKVIRLAFESPYLMHTIIATAMAHLRHSVPERSHSSYTLVEGQHLQLAIRQYSQEIETPMGPENMDALFSACLLMTVNSFPLEKYNPRQSFVFAENPAPSLNWLFVQSGLSHLLCRAQPWLPRSMWLETFLSSSRENRDFYQDKRPGRDRLPSALADICGITEHTTEETNPYLWPLRMLTPLLSVEPSLATFSQFTTFMGRLLPEFHDRLIQKDPPALILLAWWLALMYSIDLWWVKTRARSECAAICMYLENSRDPLVLKLLEFPAQRCGILLPSACSA</sequence>
<evidence type="ECO:0000313" key="7">
    <source>
        <dbReference type="Proteomes" id="UP000244073"/>
    </source>
</evidence>
<gene>
    <name evidence="6" type="ORF">P175DRAFT_0557562</name>
</gene>
<accession>A0A2T5LX64</accession>
<evidence type="ECO:0000313" key="6">
    <source>
        <dbReference type="EMBL" id="PTU20870.1"/>
    </source>
</evidence>
<evidence type="ECO:0000256" key="1">
    <source>
        <dbReference type="ARBA" id="ARBA00023015"/>
    </source>
</evidence>
<dbReference type="GeneID" id="63817664"/>
<keyword evidence="4" id="KW-0539">Nucleus</keyword>
<evidence type="ECO:0000256" key="4">
    <source>
        <dbReference type="ARBA" id="ARBA00023242"/>
    </source>
</evidence>
<proteinExistence type="predicted"/>